<gene>
    <name evidence="2" type="ORF">SAMN05660282_00217</name>
</gene>
<name>A0A1I2PUA7_9CORY</name>
<protein>
    <recommendedName>
        <fullName evidence="4">Acyl-CoA carboxylase epsilon subunit</fullName>
    </recommendedName>
</protein>
<evidence type="ECO:0000256" key="1">
    <source>
        <dbReference type="SAM" id="MobiDB-lite"/>
    </source>
</evidence>
<dbReference type="Proteomes" id="UP000199065">
    <property type="component" value="Unassembled WGS sequence"/>
</dbReference>
<dbReference type="Pfam" id="PF13822">
    <property type="entry name" value="ACC_epsilon"/>
    <property type="match status" value="1"/>
</dbReference>
<organism evidence="2 3">
    <name type="scientific">Corynebacterium spheniscorum</name>
    <dbReference type="NCBI Taxonomy" id="185761"/>
    <lineage>
        <taxon>Bacteria</taxon>
        <taxon>Bacillati</taxon>
        <taxon>Actinomycetota</taxon>
        <taxon>Actinomycetes</taxon>
        <taxon>Mycobacteriales</taxon>
        <taxon>Corynebacteriaceae</taxon>
        <taxon>Corynebacterium</taxon>
    </lineage>
</organism>
<dbReference type="AlphaFoldDB" id="A0A1I2PUA7"/>
<evidence type="ECO:0000313" key="2">
    <source>
        <dbReference type="EMBL" id="SFG19180.1"/>
    </source>
</evidence>
<evidence type="ECO:0008006" key="4">
    <source>
        <dbReference type="Google" id="ProtNLM"/>
    </source>
</evidence>
<feature type="region of interest" description="Disordered" evidence="1">
    <location>
        <begin position="28"/>
        <end position="66"/>
    </location>
</feature>
<keyword evidence="3" id="KW-1185">Reference proteome</keyword>
<reference evidence="2 3" key="1">
    <citation type="submission" date="2016-10" db="EMBL/GenBank/DDBJ databases">
        <authorList>
            <person name="de Groot N.N."/>
        </authorList>
    </citation>
    <scope>NUCLEOTIDE SEQUENCE [LARGE SCALE GENOMIC DNA]</scope>
    <source>
        <strain>J11</strain>
        <strain evidence="3">PG 39</strain>
    </source>
</reference>
<evidence type="ECO:0000313" key="3">
    <source>
        <dbReference type="Proteomes" id="UP000199065"/>
    </source>
</evidence>
<dbReference type="RefSeq" id="WP_092283532.1">
    <property type="nucleotide sequence ID" value="NZ_FOPJ01000001.1"/>
</dbReference>
<dbReference type="EMBL" id="FOPJ01000001">
    <property type="protein sequence ID" value="SFG19180.1"/>
    <property type="molecule type" value="Genomic_DNA"/>
</dbReference>
<proteinExistence type="predicted"/>
<dbReference type="InterPro" id="IPR032716">
    <property type="entry name" value="ACC_epsilon"/>
</dbReference>
<sequence>MAPMFKVVSGNPAPEELVALALLLSSEGQHETSDGNAGAAGAGRTRPDEHFIGLNHSPAIPHVTFS</sequence>
<accession>A0A1I2PUA7</accession>